<accession>A0ABW9QQA2</accession>
<dbReference type="SUPFAM" id="SSF51679">
    <property type="entry name" value="Bacterial luciferase-like"/>
    <property type="match status" value="1"/>
</dbReference>
<keyword evidence="7" id="KW-1185">Reference proteome</keyword>
<dbReference type="InterPro" id="IPR019952">
    <property type="entry name" value="F420_OxRdatse_Rv1855c_pred"/>
</dbReference>
<evidence type="ECO:0000256" key="1">
    <source>
        <dbReference type="ARBA" id="ARBA00022630"/>
    </source>
</evidence>
<name>A0ABW9QQA2_9ACTN</name>
<keyword evidence="4" id="KW-0503">Monooxygenase</keyword>
<keyword evidence="1" id="KW-0285">Flavoprotein</keyword>
<gene>
    <name evidence="6" type="ORF">GHK86_02120</name>
</gene>
<comment type="caution">
    <text evidence="6">The sequence shown here is derived from an EMBL/GenBank/DDBJ whole genome shotgun (WGS) entry which is preliminary data.</text>
</comment>
<sequence>MRISVKLQPQHASWEQLRQMWMAAEATPEVDAAWLFDHFYPINGADPAGPCFEGWTAAACLAAQTERLRFGLLVSGVTYRHPAVLANMCATLDVASGGRLEIGLGAAWNADEHAAYGIPFPTVGRRMDMLEEACEVIHLLLTESRADFAGSCYRLTDARCEPKPLQSPRPPFVLGGQGERRTLRIAARWADQWNFPGREPDVLAAKLEVLRQHCADVGRDPAAIEVSVHLFDPTVAPDAAAQARRLVAAGADHLVLYFQTCFEPGVLRDVSAAVADAVA</sequence>
<evidence type="ECO:0000259" key="5">
    <source>
        <dbReference type="Pfam" id="PF00296"/>
    </source>
</evidence>
<dbReference type="InterPro" id="IPR011251">
    <property type="entry name" value="Luciferase-like_dom"/>
</dbReference>
<dbReference type="PANTHER" id="PTHR42847:SF8">
    <property type="entry name" value="CONSERVED PROTEIN"/>
    <property type="match status" value="1"/>
</dbReference>
<keyword evidence="3" id="KW-0560">Oxidoreductase</keyword>
<reference evidence="6 7" key="1">
    <citation type="submission" date="2019-11" db="EMBL/GenBank/DDBJ databases">
        <title>Acidiferrimicrobium australis gen. nov., sp. nov., an acidophilic and obligately heterotrophic, member of the Actinobacteria that catalyses dissimilatory oxido- reduction of iron isolated from metal-rich acidic water in Chile.</title>
        <authorList>
            <person name="Gonzalez D."/>
            <person name="Huber K."/>
            <person name="Hedrich S."/>
            <person name="Rojas-Villalobos C."/>
            <person name="Quatrini R."/>
            <person name="Dinamarca M.A."/>
            <person name="Schwarz A."/>
            <person name="Canales C."/>
            <person name="Nancucheo I."/>
        </authorList>
    </citation>
    <scope>NUCLEOTIDE SEQUENCE [LARGE SCALE GENOMIC DNA]</scope>
    <source>
        <strain evidence="6 7">USS-CCA1</strain>
    </source>
</reference>
<dbReference type="Gene3D" id="3.20.20.30">
    <property type="entry name" value="Luciferase-like domain"/>
    <property type="match status" value="1"/>
</dbReference>
<evidence type="ECO:0000313" key="7">
    <source>
        <dbReference type="Proteomes" id="UP000437736"/>
    </source>
</evidence>
<evidence type="ECO:0000256" key="4">
    <source>
        <dbReference type="ARBA" id="ARBA00023033"/>
    </source>
</evidence>
<protein>
    <submittedName>
        <fullName evidence="6">TIGR03560 family F420-dependent LLM class oxidoreductase</fullName>
    </submittedName>
</protein>
<organism evidence="6 7">
    <name type="scientific">Acidiferrimicrobium australe</name>
    <dbReference type="NCBI Taxonomy" id="2664430"/>
    <lineage>
        <taxon>Bacteria</taxon>
        <taxon>Bacillati</taxon>
        <taxon>Actinomycetota</taxon>
        <taxon>Acidimicrobiia</taxon>
        <taxon>Acidimicrobiales</taxon>
        <taxon>Acidimicrobiaceae</taxon>
        <taxon>Acidiferrimicrobium</taxon>
    </lineage>
</organism>
<evidence type="ECO:0000256" key="3">
    <source>
        <dbReference type="ARBA" id="ARBA00023002"/>
    </source>
</evidence>
<dbReference type="InterPro" id="IPR036661">
    <property type="entry name" value="Luciferase-like_sf"/>
</dbReference>
<feature type="domain" description="Luciferase-like" evidence="5">
    <location>
        <begin position="13"/>
        <end position="248"/>
    </location>
</feature>
<evidence type="ECO:0000313" key="6">
    <source>
        <dbReference type="EMBL" id="MST31526.1"/>
    </source>
</evidence>
<dbReference type="PANTHER" id="PTHR42847">
    <property type="entry name" value="ALKANESULFONATE MONOOXYGENASE"/>
    <property type="match status" value="1"/>
</dbReference>
<dbReference type="InterPro" id="IPR050172">
    <property type="entry name" value="SsuD_RutA_monooxygenase"/>
</dbReference>
<dbReference type="Proteomes" id="UP000437736">
    <property type="component" value="Unassembled WGS sequence"/>
</dbReference>
<dbReference type="Pfam" id="PF00296">
    <property type="entry name" value="Bac_luciferase"/>
    <property type="match status" value="1"/>
</dbReference>
<dbReference type="NCBIfam" id="TIGR03560">
    <property type="entry name" value="F420_Rv1855c"/>
    <property type="match status" value="1"/>
</dbReference>
<evidence type="ECO:0000256" key="2">
    <source>
        <dbReference type="ARBA" id="ARBA00022643"/>
    </source>
</evidence>
<keyword evidence="2" id="KW-0288">FMN</keyword>
<dbReference type="EMBL" id="WJHE01000089">
    <property type="protein sequence ID" value="MST31526.1"/>
    <property type="molecule type" value="Genomic_DNA"/>
</dbReference>
<proteinExistence type="predicted"/>